<name>A0ABR9K914_9ACTN</name>
<keyword evidence="2" id="KW-1185">Reference proteome</keyword>
<dbReference type="Proteomes" id="UP000661607">
    <property type="component" value="Unassembled WGS sequence"/>
</dbReference>
<organism evidence="1 2">
    <name type="scientific">Nonomuraea africana</name>
    <dbReference type="NCBI Taxonomy" id="46171"/>
    <lineage>
        <taxon>Bacteria</taxon>
        <taxon>Bacillati</taxon>
        <taxon>Actinomycetota</taxon>
        <taxon>Actinomycetes</taxon>
        <taxon>Streptosporangiales</taxon>
        <taxon>Streptosporangiaceae</taxon>
        <taxon>Nonomuraea</taxon>
    </lineage>
</organism>
<reference evidence="1 2" key="1">
    <citation type="submission" date="2020-10" db="EMBL/GenBank/DDBJ databases">
        <title>Sequencing the genomes of 1000 actinobacteria strains.</title>
        <authorList>
            <person name="Klenk H.-P."/>
        </authorList>
    </citation>
    <scope>NUCLEOTIDE SEQUENCE [LARGE SCALE GENOMIC DNA]</scope>
    <source>
        <strain evidence="1 2">DSM 43748</strain>
    </source>
</reference>
<proteinExistence type="predicted"/>
<sequence>MTSARPRQALQRSIQVHIEGRIITVLEGELVAYFAASYKPDSEYPIHVHITTDKEEAWDRLRTSLELEPGTYGHVLAYNLLKEKPTLIKCLGRIDSPEQEPVVP</sequence>
<gene>
    <name evidence="1" type="ORF">H4W81_001032</name>
</gene>
<evidence type="ECO:0000313" key="2">
    <source>
        <dbReference type="Proteomes" id="UP000661607"/>
    </source>
</evidence>
<comment type="caution">
    <text evidence="1">The sequence shown here is derived from an EMBL/GenBank/DDBJ whole genome shotgun (WGS) entry which is preliminary data.</text>
</comment>
<dbReference type="EMBL" id="JADBEF010000001">
    <property type="protein sequence ID" value="MBE1558253.1"/>
    <property type="molecule type" value="Genomic_DNA"/>
</dbReference>
<accession>A0ABR9K914</accession>
<protein>
    <submittedName>
        <fullName evidence="1">Uncharacterized protein</fullName>
    </submittedName>
</protein>
<evidence type="ECO:0000313" key="1">
    <source>
        <dbReference type="EMBL" id="MBE1558253.1"/>
    </source>
</evidence>
<dbReference type="RefSeq" id="WP_192773704.1">
    <property type="nucleotide sequence ID" value="NZ_BAAASY010000036.1"/>
</dbReference>